<organism evidence="1 2">
    <name type="scientific">Hemibagrus guttatus</name>
    <dbReference type="NCBI Taxonomy" id="175788"/>
    <lineage>
        <taxon>Eukaryota</taxon>
        <taxon>Metazoa</taxon>
        <taxon>Chordata</taxon>
        <taxon>Craniata</taxon>
        <taxon>Vertebrata</taxon>
        <taxon>Euteleostomi</taxon>
        <taxon>Actinopterygii</taxon>
        <taxon>Neopterygii</taxon>
        <taxon>Teleostei</taxon>
        <taxon>Ostariophysi</taxon>
        <taxon>Siluriformes</taxon>
        <taxon>Bagridae</taxon>
        <taxon>Hemibagrus</taxon>
    </lineage>
</organism>
<reference evidence="1" key="1">
    <citation type="submission" date="2023-06" db="EMBL/GenBank/DDBJ databases">
        <title>Male Hemibagrus guttatus genome.</title>
        <authorList>
            <person name="Bian C."/>
        </authorList>
    </citation>
    <scope>NUCLEOTIDE SEQUENCE</scope>
    <source>
        <strain evidence="1">Male_cb2023</strain>
        <tissue evidence="1">Muscle</tissue>
    </source>
</reference>
<dbReference type="Gene3D" id="2.130.10.10">
    <property type="entry name" value="YVTN repeat-like/Quinoprotein amine dehydrogenase"/>
    <property type="match status" value="1"/>
</dbReference>
<dbReference type="PANTHER" id="PTHR19871">
    <property type="entry name" value="BETA TRANSDUCIN-RELATED PROTEIN"/>
    <property type="match status" value="1"/>
</dbReference>
<gene>
    <name evidence="1" type="ORF">QTP70_034572</name>
</gene>
<feature type="non-terminal residue" evidence="1">
    <location>
        <position position="1"/>
    </location>
</feature>
<keyword evidence="2" id="KW-1185">Reference proteome</keyword>
<comment type="caution">
    <text evidence="1">The sequence shown here is derived from an EMBL/GenBank/DDBJ whole genome shotgun (WGS) entry which is preliminary data.</text>
</comment>
<dbReference type="InterPro" id="IPR052752">
    <property type="entry name" value="NACHT-WD_repeat"/>
</dbReference>
<dbReference type="AlphaFoldDB" id="A0AAE0RBD9"/>
<name>A0AAE0RBD9_9TELE</name>
<proteinExistence type="predicted"/>
<evidence type="ECO:0000313" key="1">
    <source>
        <dbReference type="EMBL" id="KAK3549344.1"/>
    </source>
</evidence>
<dbReference type="Proteomes" id="UP001274896">
    <property type="component" value="Unassembled WGS sequence"/>
</dbReference>
<sequence>SLVGAQYGAACLPEQVEFSEFLTVLRVCQEMGFSSEVLEQCYRQDENTIPPSFCLQSQHVHHKYNSQPGQKIDKNGWDEVLAKGRKILNDVITQCVLEGNIDQEHSQKYFRSRLEKDLHFALDGQSGADIKRGICYVYKTGKKADQRKKGNEPLPEDQDQMFRLSQLCDNFLPNLVRTQQALIYTSTNNTSTPKAGGKVLKVIVEPDEEHFYTTDGSEQVWKWTVLGGKVEGHLLHQGPVESLTLSSDGVYMVTIASGDIYVWNTSTPENIYRIHGSQASHILITPK</sequence>
<evidence type="ECO:0000313" key="2">
    <source>
        <dbReference type="Proteomes" id="UP001274896"/>
    </source>
</evidence>
<feature type="non-terminal residue" evidence="1">
    <location>
        <position position="287"/>
    </location>
</feature>
<dbReference type="InterPro" id="IPR015943">
    <property type="entry name" value="WD40/YVTN_repeat-like_dom_sf"/>
</dbReference>
<dbReference type="EMBL" id="JAUCMX010000004">
    <property type="protein sequence ID" value="KAK3549344.1"/>
    <property type="molecule type" value="Genomic_DNA"/>
</dbReference>
<accession>A0AAE0RBD9</accession>
<dbReference type="SUPFAM" id="SSF82171">
    <property type="entry name" value="DPP6 N-terminal domain-like"/>
    <property type="match status" value="1"/>
</dbReference>
<protein>
    <submittedName>
        <fullName evidence="1">Uncharacterized protein</fullName>
    </submittedName>
</protein>
<dbReference type="PANTHER" id="PTHR19871:SF29">
    <property type="entry name" value="NACHT AND WD REPEAT DOMAIN-CONTAINING PROTEIN 2-LIKE"/>
    <property type="match status" value="1"/>
</dbReference>